<evidence type="ECO:0000256" key="1">
    <source>
        <dbReference type="ARBA" id="ARBA00004651"/>
    </source>
</evidence>
<keyword evidence="14" id="KW-1185">Reference proteome</keyword>
<evidence type="ECO:0000313" key="14">
    <source>
        <dbReference type="Proteomes" id="UP000293289"/>
    </source>
</evidence>
<dbReference type="PANTHER" id="PTHR32196:SF29">
    <property type="entry name" value="AUTOINDUCER 2 IMPORT SYSTEM PERMEASE PROTEIN LSRC"/>
    <property type="match status" value="1"/>
</dbReference>
<comment type="caution">
    <text evidence="13">The sequence shown here is derived from an EMBL/GenBank/DDBJ whole genome shotgun (WGS) entry which is preliminary data.</text>
</comment>
<dbReference type="Pfam" id="PF02653">
    <property type="entry name" value="BPD_transp_2"/>
    <property type="match status" value="1"/>
</dbReference>
<keyword evidence="4" id="KW-1003">Cell membrane</keyword>
<proteinExistence type="predicted"/>
<reference evidence="13 14" key="1">
    <citation type="submission" date="2019-02" db="EMBL/GenBank/DDBJ databases">
        <title>Genomic Encyclopedia of Type Strains, Phase IV (KMG-IV): sequencing the most valuable type-strain genomes for metagenomic binning, comparative biology and taxonomic classification.</title>
        <authorList>
            <person name="Goeker M."/>
        </authorList>
    </citation>
    <scope>NUCLEOTIDE SEQUENCE [LARGE SCALE GENOMIC DNA]</scope>
    <source>
        <strain evidence="13 14">DSM 43045</strain>
    </source>
</reference>
<dbReference type="AlphaFoldDB" id="A0A4Q7MK80"/>
<feature type="transmembrane region" description="Helical" evidence="12">
    <location>
        <begin position="65"/>
        <end position="84"/>
    </location>
</feature>
<evidence type="ECO:0000256" key="11">
    <source>
        <dbReference type="SAM" id="MobiDB-lite"/>
    </source>
</evidence>
<dbReference type="InterPro" id="IPR001851">
    <property type="entry name" value="ABC_transp_permease"/>
</dbReference>
<feature type="transmembrane region" description="Helical" evidence="12">
    <location>
        <begin position="115"/>
        <end position="136"/>
    </location>
</feature>
<sequence length="352" mass="36087">MTDTVTSTPTPAPTPPPRKSRVGGSRLAAVLRLREFPVALALILLVLITYAANPLFLSPQGTKDLLLNATIIIILAVGQAIVIITRNVDLSVGSILGLVAFGTGSLFANVPGIPIIAVFAVGLAFGAILGAINGLLVTLARVPALVITLGTLYIYRGLNNAWAGGTQYFAGDRPDEFGALSVDTILGFPIITLLAVLVVVIVAIVMAGTRAGRDLYAIGSDPDAATLFGIPVGRRVFIAFAVNGLLAGLAGVLYASRFNSVGATTGTGLELDVVAAAVVGGVAIFGGSGSVVGAAIGALLLTTITSALTALRVDKFWQQAIVGVLILAAIIIDRVASIRTARRLRMSEARDV</sequence>
<organism evidence="13 14">
    <name type="scientific">Agromyces ramosus</name>
    <dbReference type="NCBI Taxonomy" id="33879"/>
    <lineage>
        <taxon>Bacteria</taxon>
        <taxon>Bacillati</taxon>
        <taxon>Actinomycetota</taxon>
        <taxon>Actinomycetes</taxon>
        <taxon>Micrococcales</taxon>
        <taxon>Microbacteriaceae</taxon>
        <taxon>Agromyces</taxon>
    </lineage>
</organism>
<feature type="transmembrane region" description="Helical" evidence="12">
    <location>
        <begin position="90"/>
        <end position="108"/>
    </location>
</feature>
<feature type="region of interest" description="Disordered" evidence="11">
    <location>
        <begin position="1"/>
        <end position="21"/>
    </location>
</feature>
<feature type="transmembrane region" description="Helical" evidence="12">
    <location>
        <begin position="185"/>
        <end position="207"/>
    </location>
</feature>
<feature type="transmembrane region" description="Helical" evidence="12">
    <location>
        <begin position="316"/>
        <end position="336"/>
    </location>
</feature>
<evidence type="ECO:0000256" key="12">
    <source>
        <dbReference type="SAM" id="Phobius"/>
    </source>
</evidence>
<evidence type="ECO:0000313" key="13">
    <source>
        <dbReference type="EMBL" id="RZS68791.1"/>
    </source>
</evidence>
<dbReference type="CDD" id="cd06579">
    <property type="entry name" value="TM_PBP1_transp_AraH_like"/>
    <property type="match status" value="1"/>
</dbReference>
<dbReference type="RefSeq" id="WP_130352053.1">
    <property type="nucleotide sequence ID" value="NZ_SGWY01000001.1"/>
</dbReference>
<comment type="subunit">
    <text evidence="2">The complex is composed of two ATP-binding proteins (LsrA), two transmembrane proteins (LsrC and LsrD) and a solute-binding protein (LsrB).</text>
</comment>
<gene>
    <name evidence="13" type="ORF">EV187_1229</name>
</gene>
<evidence type="ECO:0000256" key="5">
    <source>
        <dbReference type="ARBA" id="ARBA00022519"/>
    </source>
</evidence>
<accession>A0A4Q7MK80</accession>
<keyword evidence="3" id="KW-0813">Transport</keyword>
<comment type="subcellular location">
    <subcellularLocation>
        <location evidence="1">Cell membrane</location>
        <topology evidence="1">Multi-pass membrane protein</topology>
    </subcellularLocation>
</comment>
<evidence type="ECO:0000256" key="8">
    <source>
        <dbReference type="ARBA" id="ARBA00023136"/>
    </source>
</evidence>
<evidence type="ECO:0000256" key="6">
    <source>
        <dbReference type="ARBA" id="ARBA00022692"/>
    </source>
</evidence>
<keyword evidence="6 12" id="KW-0812">Transmembrane</keyword>
<dbReference type="GO" id="GO:0005886">
    <property type="term" value="C:plasma membrane"/>
    <property type="evidence" value="ECO:0007669"/>
    <property type="project" value="UniProtKB-SubCell"/>
</dbReference>
<keyword evidence="5" id="KW-0997">Cell inner membrane</keyword>
<evidence type="ECO:0000256" key="10">
    <source>
        <dbReference type="ARBA" id="ARBA00039382"/>
    </source>
</evidence>
<feature type="transmembrane region" description="Helical" evidence="12">
    <location>
        <begin position="236"/>
        <end position="255"/>
    </location>
</feature>
<dbReference type="OrthoDB" id="3185552at2"/>
<feature type="transmembrane region" description="Helical" evidence="12">
    <location>
        <begin position="36"/>
        <end position="53"/>
    </location>
</feature>
<evidence type="ECO:0000256" key="2">
    <source>
        <dbReference type="ARBA" id="ARBA00011262"/>
    </source>
</evidence>
<dbReference type="EMBL" id="SGWY01000001">
    <property type="protein sequence ID" value="RZS68791.1"/>
    <property type="molecule type" value="Genomic_DNA"/>
</dbReference>
<dbReference type="GO" id="GO:0022857">
    <property type="term" value="F:transmembrane transporter activity"/>
    <property type="evidence" value="ECO:0007669"/>
    <property type="project" value="InterPro"/>
</dbReference>
<keyword evidence="8 12" id="KW-0472">Membrane</keyword>
<dbReference type="Proteomes" id="UP000293289">
    <property type="component" value="Unassembled WGS sequence"/>
</dbReference>
<evidence type="ECO:0000256" key="3">
    <source>
        <dbReference type="ARBA" id="ARBA00022448"/>
    </source>
</evidence>
<evidence type="ECO:0000256" key="9">
    <source>
        <dbReference type="ARBA" id="ARBA00025439"/>
    </source>
</evidence>
<evidence type="ECO:0000256" key="4">
    <source>
        <dbReference type="ARBA" id="ARBA00022475"/>
    </source>
</evidence>
<name>A0A4Q7MK80_9MICO</name>
<evidence type="ECO:0000256" key="7">
    <source>
        <dbReference type="ARBA" id="ARBA00022989"/>
    </source>
</evidence>
<comment type="function">
    <text evidence="9">Part of the ABC transporter complex LsrABCD involved in autoinducer 2 (AI-2) import. Probably responsible for the translocation of the substrate across the membrane.</text>
</comment>
<dbReference type="PANTHER" id="PTHR32196">
    <property type="entry name" value="ABC TRANSPORTER PERMEASE PROTEIN YPHD-RELATED-RELATED"/>
    <property type="match status" value="1"/>
</dbReference>
<keyword evidence="7 12" id="KW-1133">Transmembrane helix</keyword>
<protein>
    <recommendedName>
        <fullName evidence="10">Autoinducer 2 import system permease protein LsrC</fullName>
    </recommendedName>
</protein>